<evidence type="ECO:0000313" key="2">
    <source>
        <dbReference type="Proteomes" id="UP001498398"/>
    </source>
</evidence>
<gene>
    <name evidence="1" type="ORF">VKT23_018028</name>
</gene>
<dbReference type="Proteomes" id="UP001498398">
    <property type="component" value="Unassembled WGS sequence"/>
</dbReference>
<sequence length="82" mass="9456">MKLGKRSAAVSMGHCKHFRLEDGKNVFVVFGIPNASQEKQTWRVLPAWMEVRLMVTARVEDLPNGLRDTLKFEERMRLVVLS</sequence>
<organism evidence="1 2">
    <name type="scientific">Marasmiellus scandens</name>
    <dbReference type="NCBI Taxonomy" id="2682957"/>
    <lineage>
        <taxon>Eukaryota</taxon>
        <taxon>Fungi</taxon>
        <taxon>Dikarya</taxon>
        <taxon>Basidiomycota</taxon>
        <taxon>Agaricomycotina</taxon>
        <taxon>Agaricomycetes</taxon>
        <taxon>Agaricomycetidae</taxon>
        <taxon>Agaricales</taxon>
        <taxon>Marasmiineae</taxon>
        <taxon>Omphalotaceae</taxon>
        <taxon>Marasmiellus</taxon>
    </lineage>
</organism>
<evidence type="ECO:0000313" key="1">
    <source>
        <dbReference type="EMBL" id="KAK7438415.1"/>
    </source>
</evidence>
<reference evidence="1 2" key="1">
    <citation type="submission" date="2024-01" db="EMBL/GenBank/DDBJ databases">
        <title>A draft genome for the cacao thread blight pathogen Marasmiellus scandens.</title>
        <authorList>
            <person name="Baruah I.K."/>
            <person name="Leung J."/>
            <person name="Bukari Y."/>
            <person name="Amoako-Attah I."/>
            <person name="Meinhardt L.W."/>
            <person name="Bailey B.A."/>
            <person name="Cohen S.P."/>
        </authorList>
    </citation>
    <scope>NUCLEOTIDE SEQUENCE [LARGE SCALE GENOMIC DNA]</scope>
    <source>
        <strain evidence="1 2">GH-19</strain>
    </source>
</reference>
<dbReference type="EMBL" id="JBANRG010000079">
    <property type="protein sequence ID" value="KAK7438415.1"/>
    <property type="molecule type" value="Genomic_DNA"/>
</dbReference>
<name>A0ABR1IUH5_9AGAR</name>
<proteinExistence type="predicted"/>
<protein>
    <submittedName>
        <fullName evidence="1">Uncharacterized protein</fullName>
    </submittedName>
</protein>
<comment type="caution">
    <text evidence="1">The sequence shown here is derived from an EMBL/GenBank/DDBJ whole genome shotgun (WGS) entry which is preliminary data.</text>
</comment>
<keyword evidence="2" id="KW-1185">Reference proteome</keyword>
<accession>A0ABR1IUH5</accession>